<dbReference type="PROSITE" id="PS51123">
    <property type="entry name" value="OMPA_2"/>
    <property type="match status" value="1"/>
</dbReference>
<gene>
    <name evidence="7" type="ORF">SSE37_21910</name>
</gene>
<dbReference type="CDD" id="cd07185">
    <property type="entry name" value="OmpA_C-like"/>
    <property type="match status" value="1"/>
</dbReference>
<feature type="chain" id="PRO_5002654426" description="OmpA-like domain-containing protein" evidence="5">
    <location>
        <begin position="19"/>
        <end position="242"/>
    </location>
</feature>
<evidence type="ECO:0000256" key="3">
    <source>
        <dbReference type="ARBA" id="ARBA00023237"/>
    </source>
</evidence>
<organism evidence="7 8">
    <name type="scientific">Sagittula stellata (strain ATCC 700073 / DSM 11524 / E-37)</name>
    <dbReference type="NCBI Taxonomy" id="388399"/>
    <lineage>
        <taxon>Bacteria</taxon>
        <taxon>Pseudomonadati</taxon>
        <taxon>Pseudomonadota</taxon>
        <taxon>Alphaproteobacteria</taxon>
        <taxon>Rhodobacterales</taxon>
        <taxon>Roseobacteraceae</taxon>
        <taxon>Sagittula</taxon>
    </lineage>
</organism>
<dbReference type="GO" id="GO:0009279">
    <property type="term" value="C:cell outer membrane"/>
    <property type="evidence" value="ECO:0007669"/>
    <property type="project" value="UniProtKB-SubCell"/>
</dbReference>
<evidence type="ECO:0000259" key="6">
    <source>
        <dbReference type="PROSITE" id="PS51123"/>
    </source>
</evidence>
<reference evidence="7 8" key="1">
    <citation type="submission" date="2006-06" db="EMBL/GenBank/DDBJ databases">
        <authorList>
            <person name="Moran M.A."/>
            <person name="Ferriera S."/>
            <person name="Johnson J."/>
            <person name="Kravitz S."/>
            <person name="Beeson K."/>
            <person name="Sutton G."/>
            <person name="Rogers Y.-H."/>
            <person name="Friedman R."/>
            <person name="Frazier M."/>
            <person name="Venter J.C."/>
        </authorList>
    </citation>
    <scope>NUCLEOTIDE SEQUENCE [LARGE SCALE GENOMIC DNA]</scope>
    <source>
        <strain evidence="7 8">E-37</strain>
    </source>
</reference>
<accession>A3K5W0</accession>
<dbReference type="InterPro" id="IPR006664">
    <property type="entry name" value="OMP_bac"/>
</dbReference>
<dbReference type="PRINTS" id="PR01021">
    <property type="entry name" value="OMPADOMAIN"/>
</dbReference>
<dbReference type="Proteomes" id="UP000005713">
    <property type="component" value="Unassembled WGS sequence"/>
</dbReference>
<dbReference type="SUPFAM" id="SSF103088">
    <property type="entry name" value="OmpA-like"/>
    <property type="match status" value="1"/>
</dbReference>
<dbReference type="EMBL" id="AAYA01000009">
    <property type="protein sequence ID" value="EBA07499.1"/>
    <property type="molecule type" value="Genomic_DNA"/>
</dbReference>
<feature type="signal peptide" evidence="5">
    <location>
        <begin position="1"/>
        <end position="18"/>
    </location>
</feature>
<keyword evidence="3" id="KW-0998">Cell outer membrane</keyword>
<name>A3K5W0_SAGS3</name>
<dbReference type="PANTHER" id="PTHR30329:SF21">
    <property type="entry name" value="LIPOPROTEIN YIAD-RELATED"/>
    <property type="match status" value="1"/>
</dbReference>
<evidence type="ECO:0000313" key="8">
    <source>
        <dbReference type="Proteomes" id="UP000005713"/>
    </source>
</evidence>
<sequence>MRHLFLALAFCAPLAAHAQSGEIFIPGGDDSALPDDTAARPTSALARCLASPDAATCAGATVDPSGAMNESAVPQVQFETLVLDLDQKKVTSTAAPPAAAPNYAAPQPAAHGTVALPSVAVTIEFDFDSANIRGDQFGKLTALVAALSDPALAGTSYAVIGHTDASGSEGYNCDLSRRRAASVAGALNAAYVTLPLYPVGFGEHVLKNVYDPRAPENRRVTFMRLPDAPGAVLQTAGAVCQY</sequence>
<comment type="subcellular location">
    <subcellularLocation>
        <location evidence="1">Cell outer membrane</location>
    </subcellularLocation>
</comment>
<evidence type="ECO:0000313" key="7">
    <source>
        <dbReference type="EMBL" id="EBA07499.1"/>
    </source>
</evidence>
<keyword evidence="5" id="KW-0732">Signal</keyword>
<evidence type="ECO:0000256" key="5">
    <source>
        <dbReference type="SAM" id="SignalP"/>
    </source>
</evidence>
<dbReference type="Gene3D" id="3.30.1330.60">
    <property type="entry name" value="OmpA-like domain"/>
    <property type="match status" value="1"/>
</dbReference>
<dbReference type="eggNOG" id="COG2885">
    <property type="taxonomic scope" value="Bacteria"/>
</dbReference>
<evidence type="ECO:0000256" key="4">
    <source>
        <dbReference type="PROSITE-ProRule" id="PRU00473"/>
    </source>
</evidence>
<feature type="domain" description="OmpA-like" evidence="6">
    <location>
        <begin position="112"/>
        <end position="228"/>
    </location>
</feature>
<dbReference type="OrthoDB" id="9792021at2"/>
<evidence type="ECO:0000256" key="2">
    <source>
        <dbReference type="ARBA" id="ARBA00023136"/>
    </source>
</evidence>
<comment type="caution">
    <text evidence="7">The sequence shown here is derived from an EMBL/GenBank/DDBJ whole genome shotgun (WGS) entry which is preliminary data.</text>
</comment>
<dbReference type="Pfam" id="PF00691">
    <property type="entry name" value="OmpA"/>
    <property type="match status" value="1"/>
</dbReference>
<dbReference type="InterPro" id="IPR050330">
    <property type="entry name" value="Bact_OuterMem_StrucFunc"/>
</dbReference>
<evidence type="ECO:0000256" key="1">
    <source>
        <dbReference type="ARBA" id="ARBA00004442"/>
    </source>
</evidence>
<dbReference type="InterPro" id="IPR006665">
    <property type="entry name" value="OmpA-like"/>
</dbReference>
<proteinExistence type="predicted"/>
<dbReference type="PANTHER" id="PTHR30329">
    <property type="entry name" value="STATOR ELEMENT OF FLAGELLAR MOTOR COMPLEX"/>
    <property type="match status" value="1"/>
</dbReference>
<keyword evidence="8" id="KW-1185">Reference proteome</keyword>
<keyword evidence="2 4" id="KW-0472">Membrane</keyword>
<dbReference type="InterPro" id="IPR036737">
    <property type="entry name" value="OmpA-like_sf"/>
</dbReference>
<dbReference type="AlphaFoldDB" id="A3K5W0"/>
<protein>
    <recommendedName>
        <fullName evidence="6">OmpA-like domain-containing protein</fullName>
    </recommendedName>
</protein>
<dbReference type="RefSeq" id="WP_005860560.1">
    <property type="nucleotide sequence ID" value="NZ_AAYA01000009.1"/>
</dbReference>